<gene>
    <name evidence="2" type="ORF">RX402_12690</name>
</gene>
<reference evidence="2 3" key="1">
    <citation type="submission" date="2023-10" db="EMBL/GenBank/DDBJ databases">
        <title>Host Genetic Regulation of Human Gut Microbial Structural Variation.</title>
        <authorList>
            <person name="Harmsen H.J.M."/>
        </authorList>
    </citation>
    <scope>NUCLEOTIDE SEQUENCE [LARGE SCALE GENOMIC DNA]</scope>
    <source>
        <strain evidence="2 3">HTF-F</strain>
    </source>
</reference>
<dbReference type="Proteomes" id="UP001263246">
    <property type="component" value="Unassembled WGS sequence"/>
</dbReference>
<dbReference type="RefSeq" id="WP_249238727.1">
    <property type="nucleotide sequence ID" value="NZ_CP094473.1"/>
</dbReference>
<evidence type="ECO:0000313" key="3">
    <source>
        <dbReference type="Proteomes" id="UP001263246"/>
    </source>
</evidence>
<dbReference type="PANTHER" id="PTHR34985">
    <property type="entry name" value="SLR0554 PROTEIN"/>
    <property type="match status" value="1"/>
</dbReference>
<sequence length="430" mass="49252">MLTKHSNGEIQRTIQNCITILQNDHVLADAIRLNLLSERIDIVKPVGWPRSGKTLNDTDMKYILRRMEKYGISSEKKIESAIHIVANENRYHPIRDYLNGLQWDGTERIAHVLHHFLGAAEDEYTCEAMKIFLLGAIKRVFQPGCKFETMLCLVGGQGAGKSTFFRLLAVKDEWFSDDLRRLDDDNVYRKLQGHWIIEMSEMIATANAKSIEEIKSFLSKQKETYKVPYETHPADRLRQCVFAGTTNRQDFLPRDRTGNRRFIPVPVDAELAEVHILDNEAESRAYIDQLWAEAMTIYNSGNYKLAFSPAMQETLQSHQQDFMQEDAQAGMIYAFLEDYTGDRVCSKQLYAEALGNTNIPAEWETRAICEIMNTGISRGDIQGWQAHKTAKRYPEYGVQKGWERVTSPETGAENFSEITDAEAKQLGFPF</sequence>
<evidence type="ECO:0000313" key="2">
    <source>
        <dbReference type="EMBL" id="MDU8689581.1"/>
    </source>
</evidence>
<comment type="caution">
    <text evidence="2">The sequence shown here is derived from an EMBL/GenBank/DDBJ whole genome shotgun (WGS) entry which is preliminary data.</text>
</comment>
<dbReference type="PANTHER" id="PTHR34985:SF1">
    <property type="entry name" value="SLR0554 PROTEIN"/>
    <property type="match status" value="1"/>
</dbReference>
<accession>A0ABU3U1Y4</accession>
<dbReference type="InterPro" id="IPR007936">
    <property type="entry name" value="VapE-like_dom"/>
</dbReference>
<dbReference type="Pfam" id="PF05272">
    <property type="entry name" value="VapE-like_dom"/>
    <property type="match status" value="1"/>
</dbReference>
<dbReference type="EMBL" id="JAWHPR010000008">
    <property type="protein sequence ID" value="MDU8689581.1"/>
    <property type="molecule type" value="Genomic_DNA"/>
</dbReference>
<evidence type="ECO:0000259" key="1">
    <source>
        <dbReference type="Pfam" id="PF05272"/>
    </source>
</evidence>
<keyword evidence="3" id="KW-1185">Reference proteome</keyword>
<proteinExistence type="predicted"/>
<feature type="domain" description="Virulence-associated protein E-like" evidence="1">
    <location>
        <begin position="98"/>
        <end position="323"/>
    </location>
</feature>
<organism evidence="2 3">
    <name type="scientific">Faecalibacterium wellingii</name>
    <dbReference type="NCBI Taxonomy" id="2929491"/>
    <lineage>
        <taxon>Bacteria</taxon>
        <taxon>Bacillati</taxon>
        <taxon>Bacillota</taxon>
        <taxon>Clostridia</taxon>
        <taxon>Eubacteriales</taxon>
        <taxon>Oscillospiraceae</taxon>
        <taxon>Faecalibacterium</taxon>
    </lineage>
</organism>
<protein>
    <submittedName>
        <fullName evidence="2">Virulence-associated E family protein</fullName>
    </submittedName>
</protein>
<name>A0ABU3U1Y4_9FIRM</name>